<dbReference type="EMBL" id="JAUEPS010000087">
    <property type="protein sequence ID" value="KAK0439301.1"/>
    <property type="molecule type" value="Genomic_DNA"/>
</dbReference>
<comment type="caution">
    <text evidence="2">The sequence shown here is derived from an EMBL/GenBank/DDBJ whole genome shotgun (WGS) entry which is preliminary data.</text>
</comment>
<evidence type="ECO:0000313" key="2">
    <source>
        <dbReference type="EMBL" id="KAK0439301.1"/>
    </source>
</evidence>
<dbReference type="AlphaFoldDB" id="A0AA39JCJ2"/>
<name>A0AA39JCJ2_ARMTA</name>
<feature type="compositionally biased region" description="Polar residues" evidence="1">
    <location>
        <begin position="336"/>
        <end position="349"/>
    </location>
</feature>
<sequence>MASETHMSTCGKSMTVLTQWIPHSRAEITDAQCKCAEEKERQQEVVAEQKQVKAERWQMAKKKVAAQEDANAKEDREIQSLRPDIILMKKGLPSFQAQPPKQTRKKVYPTDVLPRAVTPVIESPPGAFAVLPEDEEAFALAYNVDSAEDLPPMSTAATSESEGPIDDIMDVDVQSESEPNVLVADKVVAMNDSSDDDYVPKESDSEGEDEQALFKEFMAQRRKAKLAGSMEQTVSVPSELKADIATAKTLSKTKTAVNKLEVRQGITDLHTIAPMPAIHPMPVKKRPSQASEQDDLYEICTLAMAFTRMKQSAKHLKSESIGGLITNWQKVYKGSDPSTSVTSLATSNGGDEVQEITESPTPGEFAEDESADAVKNARKAKNRSQTDGKGSKVDKKSITVKLELENVNEIDGKECGKVKGRKSAWKFEDLPLPSASDVKLFKQKVVVPILDWSAMLEGQFSTNNHSELKPTVAVLWNSAFGHLPKHLNNDKKQLRVDHPAIIGILMFVQIQTQIWCHRSELGKAAMAAIYRNWKHPDLKGCKTAEQHAEWVKNAMKNKWFVYDKPENTTMAYHIQCMLSTPTMFGPPAGALALAAAAVVKRALQAWKKGVNSLDGKQSKNSLESFGEDPWATVVKQHFKNMSTLSTNKWNEIYLHCREFSSGGKGDDGEDSDDEDDDDSDDVDMSE</sequence>
<feature type="region of interest" description="Disordered" evidence="1">
    <location>
        <begin position="660"/>
        <end position="686"/>
    </location>
</feature>
<evidence type="ECO:0000256" key="1">
    <source>
        <dbReference type="SAM" id="MobiDB-lite"/>
    </source>
</evidence>
<reference evidence="2" key="1">
    <citation type="submission" date="2023-06" db="EMBL/GenBank/DDBJ databases">
        <authorList>
            <consortium name="Lawrence Berkeley National Laboratory"/>
            <person name="Ahrendt S."/>
            <person name="Sahu N."/>
            <person name="Indic B."/>
            <person name="Wong-Bajracharya J."/>
            <person name="Merenyi Z."/>
            <person name="Ke H.-M."/>
            <person name="Monk M."/>
            <person name="Kocsube S."/>
            <person name="Drula E."/>
            <person name="Lipzen A."/>
            <person name="Balint B."/>
            <person name="Henrissat B."/>
            <person name="Andreopoulos B."/>
            <person name="Martin F.M."/>
            <person name="Harder C.B."/>
            <person name="Rigling D."/>
            <person name="Ford K.L."/>
            <person name="Foster G.D."/>
            <person name="Pangilinan J."/>
            <person name="Papanicolaou A."/>
            <person name="Barry K."/>
            <person name="LaButti K."/>
            <person name="Viragh M."/>
            <person name="Koriabine M."/>
            <person name="Yan M."/>
            <person name="Riley R."/>
            <person name="Champramary S."/>
            <person name="Plett K.L."/>
            <person name="Tsai I.J."/>
            <person name="Slot J."/>
            <person name="Sipos G."/>
            <person name="Plett J."/>
            <person name="Nagy L.G."/>
            <person name="Grigoriev I.V."/>
        </authorList>
    </citation>
    <scope>NUCLEOTIDE SEQUENCE</scope>
    <source>
        <strain evidence="2">CCBAS 213</strain>
    </source>
</reference>
<dbReference type="Proteomes" id="UP001175211">
    <property type="component" value="Unassembled WGS sequence"/>
</dbReference>
<dbReference type="RefSeq" id="XP_060323232.1">
    <property type="nucleotide sequence ID" value="XM_060470379.1"/>
</dbReference>
<feature type="compositionally biased region" description="Basic and acidic residues" evidence="1">
    <location>
        <begin position="384"/>
        <end position="394"/>
    </location>
</feature>
<proteinExistence type="predicted"/>
<feature type="region of interest" description="Disordered" evidence="1">
    <location>
        <begin position="335"/>
        <end position="394"/>
    </location>
</feature>
<gene>
    <name evidence="2" type="ORF">EV420DRAFT_1486398</name>
</gene>
<dbReference type="GeneID" id="85353927"/>
<protein>
    <submittedName>
        <fullName evidence="2">Uncharacterized protein</fullName>
    </submittedName>
</protein>
<feature type="compositionally biased region" description="Acidic residues" evidence="1">
    <location>
        <begin position="667"/>
        <end position="686"/>
    </location>
</feature>
<keyword evidence="3" id="KW-1185">Reference proteome</keyword>
<organism evidence="2 3">
    <name type="scientific">Armillaria tabescens</name>
    <name type="common">Ringless honey mushroom</name>
    <name type="synonym">Agaricus tabescens</name>
    <dbReference type="NCBI Taxonomy" id="1929756"/>
    <lineage>
        <taxon>Eukaryota</taxon>
        <taxon>Fungi</taxon>
        <taxon>Dikarya</taxon>
        <taxon>Basidiomycota</taxon>
        <taxon>Agaricomycotina</taxon>
        <taxon>Agaricomycetes</taxon>
        <taxon>Agaricomycetidae</taxon>
        <taxon>Agaricales</taxon>
        <taxon>Marasmiineae</taxon>
        <taxon>Physalacriaceae</taxon>
        <taxon>Desarmillaria</taxon>
    </lineage>
</organism>
<evidence type="ECO:0000313" key="3">
    <source>
        <dbReference type="Proteomes" id="UP001175211"/>
    </source>
</evidence>
<accession>A0AA39JCJ2</accession>